<reference evidence="3 4" key="1">
    <citation type="submission" date="2023-02" db="EMBL/GenBank/DDBJ databases">
        <title>LHISI_Scaffold_Assembly.</title>
        <authorList>
            <person name="Stuart O.P."/>
            <person name="Cleave R."/>
            <person name="Magrath M.J.L."/>
            <person name="Mikheyev A.S."/>
        </authorList>
    </citation>
    <scope>NUCLEOTIDE SEQUENCE [LARGE SCALE GENOMIC DNA]</scope>
    <source>
        <strain evidence="3">Daus_M_001</strain>
        <tissue evidence="3">Leg muscle</tissue>
    </source>
</reference>
<feature type="region of interest" description="Disordered" evidence="1">
    <location>
        <begin position="1087"/>
        <end position="1106"/>
    </location>
</feature>
<evidence type="ECO:0000256" key="1">
    <source>
        <dbReference type="SAM" id="MobiDB-lite"/>
    </source>
</evidence>
<feature type="domain" description="Pellino FHA" evidence="2">
    <location>
        <begin position="2604"/>
        <end position="2673"/>
    </location>
</feature>
<organism evidence="3 4">
    <name type="scientific">Dryococelus australis</name>
    <dbReference type="NCBI Taxonomy" id="614101"/>
    <lineage>
        <taxon>Eukaryota</taxon>
        <taxon>Metazoa</taxon>
        <taxon>Ecdysozoa</taxon>
        <taxon>Arthropoda</taxon>
        <taxon>Hexapoda</taxon>
        <taxon>Insecta</taxon>
        <taxon>Pterygota</taxon>
        <taxon>Neoptera</taxon>
        <taxon>Polyneoptera</taxon>
        <taxon>Phasmatodea</taxon>
        <taxon>Verophasmatodea</taxon>
        <taxon>Anareolatae</taxon>
        <taxon>Phasmatidae</taxon>
        <taxon>Eurycanthinae</taxon>
        <taxon>Dryococelus</taxon>
    </lineage>
</organism>
<dbReference type="InterPro" id="IPR048334">
    <property type="entry name" value="Pellino_FHA"/>
</dbReference>
<dbReference type="PANTHER" id="PTHR12098">
    <property type="entry name" value="E3 UBIQUITIN-PROTEIN LIGASE PELLINO-RELATED"/>
    <property type="match status" value="1"/>
</dbReference>
<feature type="compositionally biased region" description="Pro residues" evidence="1">
    <location>
        <begin position="1091"/>
        <end position="1103"/>
    </location>
</feature>
<keyword evidence="4" id="KW-1185">Reference proteome</keyword>
<protein>
    <recommendedName>
        <fullName evidence="2">Pellino FHA domain-containing protein</fullName>
    </recommendedName>
</protein>
<dbReference type="EMBL" id="JARBHB010000010">
    <property type="protein sequence ID" value="KAJ8873439.1"/>
    <property type="molecule type" value="Genomic_DNA"/>
</dbReference>
<accession>A0ABQ9GN35</accession>
<feature type="compositionally biased region" description="Polar residues" evidence="1">
    <location>
        <begin position="2023"/>
        <end position="2035"/>
    </location>
</feature>
<feature type="region of interest" description="Disordered" evidence="1">
    <location>
        <begin position="1189"/>
        <end position="1220"/>
    </location>
</feature>
<sequence>MAQSDVFSDTGSHRFDENNCWDRLEIGILYAHSLPARRTGFIPRPGHRIFASGNRAGRYRWLAGFLGDLPFPPPLHSGTAPSSLQSPSSALKSSLLRAAQISSLTIIADIPMNFHGAMHAPDGTTGAKRLLNFGVRALYIKKAHKTARKDQIFSGLKVIYAEVTPRCIIHNLHDEEQSSERAVHCFNCVGKLNCSEGSRRDDVGRATFMFMSACVEVLQGKLVHTQCCTFSVHAAGASDHRAAWGNNVFRPLTSEQQGTHYTRPVASAAEQQLTPAYFAANDTDSYILSTNTKFGSSRLLPSRGFLKGRELHAILDSKQHSISYTLTRNQAIIVEYQKDENTDMFQVHIVRAYFIVNSRNVLFCKARCVPRMAGLPPTCDVRAIEGWGCRTKIDGSPPPSTSSSWLLGAQTVRCPTMGLGGTGGETLSATCIQVVHSRGAQTVRRPTMGLGGTGGETLSATCIQVVSLQGWGTLPFTLTPSPPYTSSSWLLGAQTVRCPTMGLGGTGGETLSATCIQVVSLQGLLDVRRWDWAEQGGKLSRRRAYKSCHCRGGVHSPSPSHPLPPYTSSSWLLGAQTVRCPTMGLGGTGGETLSATCIQVVSLQGWGTLPCTLTPSPPYTSICWLLGAQTVRRPTMGLGGTGGETLSATCIQVVSLQGWGTLPFTLKPSPPYTSSCWLLGAQTVRCPTMGLGGTGGETLSATCIQVVSLQGWGAQTVRRPTMGLGGTGGETLSATCIQVVSLQGWGTLPFTLTPSPPYTSSCWLLGAQTVRCPTMGLGGTGGETLSATCIQVVSLQGRFATIPYIRQLKATRNNPSHPTVEGDSQQSVVRRSFCPASFQTRDRARWRSGNTLDSHSGGLGFDSRNHSRRMLGWVPNKGHGRFLPNLPQSLFPVQLTPSLMTSLSTKQSALICPEESALTCPEESALTCPEESALTCPEESALTCPEESALTCREEIALTCPEEIALTCPEEIALTCPEEIALTCPEESALTCPEESALICPIHFNNRKGTDQTKNKKWCPVPIVQGEEGVGWLICSRRVVGSRPSSSACHVHVDWQLVSKSAQLEFANVTTTNYTFKKIRSRYAWSGGDPLGPPLPADTPPPGEARERLSELRHGATRELAKFLDDDVQPYEYCSGPVARYLGRSPRTESSNRDIGEEYGRRRTRELAKFLDDDVQPYEYCSGPVARYLGRSPRTESPRTSVKSTDDGGQGVSGREDVEPGDLVTSQELKQLSSKNRSLKLVYDILYIGQFRYLQPSLCQVIGAQPSLCQVIGAGRQVTPRPRLLTVEVVFECVTVRAQSLSTMTSRQETPQPPEILPDLIRVAQMEWDLTEDIVTLITNVLGVDAIHATKLQWGVRNINSDSINLPVWSPGDISLASAPSSYDRRASIAISLPRRRRASASALVVDASAAGVYRPRTSALSPSAPSSYDRRASIAISLPRRRRASASALVVDASAAGVYRPRTSALSPSAPSSYDRRASIAISLPRRRRASASALVVDASAAGVYRPRTSALSRSYRTLDSGTGQGFVKFQDTIFLFEQGRAQLSPIDSMRLAEKGRAPEVFPPSRSTPCLCYGYLSLLALPTSGRRICRPTTRHFQKHFSSDKSLVHIKNIGCEITSVLVGSIIYRVADNVATKDLERAKENFLTNCYISFPSVRRDPRQWDPISGSFLRALQSLPFSPLQFALILPHCRASGTLPRCHFTAPERHPPGDMPLFTLLLLLELFSVHDLGVLEIRDFSLFQAASRGNYRSNLLIDYVLRDCWENFLRNVVIPSPNCTNMMDYLVALATHCRLVQDGRAMSLVDRETGLQNGRTMCLVDTETGLQDDFWSTVRQAGRTTSGRSTGRQADRTMSSRLEGRLAGRCLWSTGRQGCRMAGRCVWSTRRQDCRTMSVVDSKAGWQDDVWSVDRKAGWQDDVWSTGRQAGRMMSLVDRKAGWQDDVSGRQGDRVAEWQDDVSGRLAGRRLVGRQEGRLTGRCLVDWKAGWQDDVSGRQGDRVAEWQDDVSGRHGDRIAGRCLWSTVRQAGRTTSGRSTGRQADRTMSGRQEGRMAGRCLVDRKAGWQDDVSGRQEGRLAGRCLWSTGRQAGRTMSGRQEGRMAGRCLVDRKAGWQDDVWSTGRQAGRTMSLVDRKAGWQDDVSGRQEGRLAGRCLWSTGRQAGRTMSLVDRKAGWQDDVWSTGRQDGRTMSGRQEGRLAGRCLVDRKAGWQDDVWSTGRQDGRTMSGRQEGRLAGRCLVDRKAGWQDDVSGRQEGRLAGRCLWSTGRQAGRTMSGRQEGRLAGRCLWSTGLQDDVSGRQEGTLPCRAGPVLLVVHSVVCILDVMSDTDKFIQLTEERPSIWDMSSKMIWTGTYRIKVGRTSRKKFHDLSFHLGASCSVIPSRVFLSLQPDIVCCWLPSRPPYWFSYLLSGASIGSSSRKFHCLQGAPSWFPHCLLVSACCHRLLGAWCRLDAKGDVPYADTRLYQRDMWVDYSPSTKVNRVLLPAGSLSNLACRNLTGRCLWSAGFVGDLPFPTTFHSGAAPYSPRFTLISSQEYVVKGEVFLPSWIFDFLCLVIDFHYKDVYEESKLKWAGPHRLLCDQAGSHQLQMGNRWVGGLKGKAAELKDLYCVLQIGRSSDAPIDFVVMDTVPGDKAKDSQNKVLQSTISRFACRIIAERKNPRVARIYAAGFDNGCNIFLGVSLLEAEEYPGSRTKQGFSKGVSKREWTISAVPDTGYED</sequence>
<dbReference type="Pfam" id="PF04710">
    <property type="entry name" value="Pellino_FHA"/>
    <property type="match status" value="2"/>
</dbReference>
<dbReference type="Proteomes" id="UP001159363">
    <property type="component" value="Chromosome 9"/>
</dbReference>
<dbReference type="InterPro" id="IPR006800">
    <property type="entry name" value="Pellino_fam"/>
</dbReference>
<evidence type="ECO:0000259" key="2">
    <source>
        <dbReference type="Pfam" id="PF04710"/>
    </source>
</evidence>
<evidence type="ECO:0000313" key="4">
    <source>
        <dbReference type="Proteomes" id="UP001159363"/>
    </source>
</evidence>
<feature type="domain" description="Pellino FHA" evidence="2">
    <location>
        <begin position="310"/>
        <end position="347"/>
    </location>
</feature>
<dbReference type="PANTHER" id="PTHR12098:SF2">
    <property type="entry name" value="PROTEIN PELLINO"/>
    <property type="match status" value="1"/>
</dbReference>
<comment type="caution">
    <text evidence="3">The sequence shown here is derived from an EMBL/GenBank/DDBJ whole genome shotgun (WGS) entry which is preliminary data.</text>
</comment>
<name>A0ABQ9GN35_9NEOP</name>
<evidence type="ECO:0000313" key="3">
    <source>
        <dbReference type="EMBL" id="KAJ8873439.1"/>
    </source>
</evidence>
<proteinExistence type="predicted"/>
<feature type="region of interest" description="Disordered" evidence="1">
    <location>
        <begin position="2023"/>
        <end position="2048"/>
    </location>
</feature>
<gene>
    <name evidence="3" type="ORF">PR048_024256</name>
</gene>